<dbReference type="AlphaFoldDB" id="A0A372LQU3"/>
<proteinExistence type="predicted"/>
<dbReference type="OrthoDB" id="2691390at2"/>
<reference evidence="3 4" key="1">
    <citation type="submission" date="2018-08" db="EMBL/GenBank/DDBJ databases">
        <title>Bacillus chawlae sp. nov., Bacillus glennii sp. nov., and Bacillus saganii sp. nov. Isolated from the Vehicle Assembly Building at Kennedy Space Center where the Viking Spacecraft were Assembled.</title>
        <authorList>
            <person name="Seuylemezian A."/>
            <person name="Vaishampayan P."/>
        </authorList>
    </citation>
    <scope>NUCLEOTIDE SEQUENCE [LARGE SCALE GENOMIC DNA]</scope>
    <source>
        <strain evidence="3 4">V47-23a</strain>
    </source>
</reference>
<keyword evidence="4" id="KW-1185">Reference proteome</keyword>
<evidence type="ECO:0000313" key="4">
    <source>
        <dbReference type="Proteomes" id="UP000264541"/>
    </source>
</evidence>
<feature type="region of interest" description="Disordered" evidence="1">
    <location>
        <begin position="186"/>
        <end position="226"/>
    </location>
</feature>
<name>A0A372LQU3_9BACI</name>
<dbReference type="InterPro" id="IPR019076">
    <property type="entry name" value="Spore_lipoprot_YhcN/YlaJ-like"/>
</dbReference>
<feature type="signal peptide" evidence="2">
    <location>
        <begin position="1"/>
        <end position="17"/>
    </location>
</feature>
<keyword evidence="2" id="KW-0732">Signal</keyword>
<evidence type="ECO:0000313" key="3">
    <source>
        <dbReference type="EMBL" id="RFU70101.1"/>
    </source>
</evidence>
<dbReference type="EMBL" id="QVTE01000017">
    <property type="protein sequence ID" value="RFU70101.1"/>
    <property type="molecule type" value="Genomic_DNA"/>
</dbReference>
<comment type="caution">
    <text evidence="3">The sequence shown here is derived from an EMBL/GenBank/DDBJ whole genome shotgun (WGS) entry which is preliminary data.</text>
</comment>
<feature type="chain" id="PRO_5039340760" evidence="2">
    <location>
        <begin position="18"/>
        <end position="226"/>
    </location>
</feature>
<evidence type="ECO:0000256" key="1">
    <source>
        <dbReference type="SAM" id="MobiDB-lite"/>
    </source>
</evidence>
<dbReference type="RefSeq" id="WP_117326127.1">
    <property type="nucleotide sequence ID" value="NZ_QVTE01000017.1"/>
</dbReference>
<sequence>MKNTFLTLGLCSIFALSACNYNTEGNGDSNSFNDTASPSRVNTPTRVYDEDYRDRNKNKDDFGYTRSDNANIDGRNLGSADAPSIDREQLSDIITRLSLQLPNIKDVAALVTDGEVLVVYETDSKHRSETADQVKRTAISVVPRYYHVYVSDNKALIRDIENFATLDSNSRGIDGSIDATIREMLKSPQGRKLSDGENANGEMENETNGNAGDDDNISPHVKQVKH</sequence>
<dbReference type="PROSITE" id="PS51257">
    <property type="entry name" value="PROKAR_LIPOPROTEIN"/>
    <property type="match status" value="1"/>
</dbReference>
<evidence type="ECO:0000256" key="2">
    <source>
        <dbReference type="SAM" id="SignalP"/>
    </source>
</evidence>
<dbReference type="Pfam" id="PF09580">
    <property type="entry name" value="Spore_YhcN_YlaJ"/>
    <property type="match status" value="1"/>
</dbReference>
<gene>
    <name evidence="3" type="ORF">D0469_07925</name>
</gene>
<protein>
    <submittedName>
        <fullName evidence="3">Sporulation protein</fullName>
    </submittedName>
</protein>
<accession>A0A372LQU3</accession>
<dbReference type="Proteomes" id="UP000264541">
    <property type="component" value="Unassembled WGS sequence"/>
</dbReference>
<organism evidence="3 4">
    <name type="scientific">Peribacillus saganii</name>
    <dbReference type="NCBI Taxonomy" id="2303992"/>
    <lineage>
        <taxon>Bacteria</taxon>
        <taxon>Bacillati</taxon>
        <taxon>Bacillota</taxon>
        <taxon>Bacilli</taxon>
        <taxon>Bacillales</taxon>
        <taxon>Bacillaceae</taxon>
        <taxon>Peribacillus</taxon>
    </lineage>
</organism>